<evidence type="ECO:0000313" key="1">
    <source>
        <dbReference type="EMBL" id="ROT43516.1"/>
    </source>
</evidence>
<gene>
    <name evidence="1" type="ORF">SODALDRAFT_327722</name>
</gene>
<dbReference type="Proteomes" id="UP000272025">
    <property type="component" value="Unassembled WGS sequence"/>
</dbReference>
<protein>
    <submittedName>
        <fullName evidence="1">Uncharacterized protein</fullName>
    </submittedName>
</protein>
<evidence type="ECO:0000313" key="2">
    <source>
        <dbReference type="Proteomes" id="UP000272025"/>
    </source>
</evidence>
<dbReference type="GeneID" id="39578984"/>
<keyword evidence="2" id="KW-1185">Reference proteome</keyword>
<dbReference type="EMBL" id="ML119051">
    <property type="protein sequence ID" value="ROT43516.1"/>
    <property type="molecule type" value="Genomic_DNA"/>
</dbReference>
<accession>A0A3N2Q9U9</accession>
<sequence>MIFASPIQVTEHHELLSTRGALQAMLGQGLFAPRAQMPDQYRHVRHIRLIHCLINRYHDRLVDLT</sequence>
<dbReference type="RefSeq" id="XP_028471322.1">
    <property type="nucleotide sequence ID" value="XM_028610506.1"/>
</dbReference>
<organism evidence="1 2">
    <name type="scientific">Sodiomyces alkalinus (strain CBS 110278 / VKM F-3762 / F11)</name>
    <name type="common">Alkaliphilic filamentous fungus</name>
    <dbReference type="NCBI Taxonomy" id="1314773"/>
    <lineage>
        <taxon>Eukaryota</taxon>
        <taxon>Fungi</taxon>
        <taxon>Dikarya</taxon>
        <taxon>Ascomycota</taxon>
        <taxon>Pezizomycotina</taxon>
        <taxon>Sordariomycetes</taxon>
        <taxon>Hypocreomycetidae</taxon>
        <taxon>Glomerellales</taxon>
        <taxon>Plectosphaerellaceae</taxon>
        <taxon>Sodiomyces</taxon>
    </lineage>
</organism>
<reference evidence="1 2" key="1">
    <citation type="journal article" date="2018" name="Mol. Ecol.">
        <title>The obligate alkalophilic soda-lake fungus Sodiomyces alkalinus has shifted to a protein diet.</title>
        <authorList>
            <person name="Grum-Grzhimaylo A.A."/>
            <person name="Falkoski D.L."/>
            <person name="van den Heuvel J."/>
            <person name="Valero-Jimenez C.A."/>
            <person name="Min B."/>
            <person name="Choi I.G."/>
            <person name="Lipzen A."/>
            <person name="Daum C.G."/>
            <person name="Aanen D.K."/>
            <person name="Tsang A."/>
            <person name="Henrissat B."/>
            <person name="Bilanenko E.N."/>
            <person name="de Vries R.P."/>
            <person name="van Kan J.A.L."/>
            <person name="Grigoriev I.V."/>
            <person name="Debets A.J.M."/>
        </authorList>
    </citation>
    <scope>NUCLEOTIDE SEQUENCE [LARGE SCALE GENOMIC DNA]</scope>
    <source>
        <strain evidence="1 2">F11</strain>
    </source>
</reference>
<dbReference type="AlphaFoldDB" id="A0A3N2Q9U9"/>
<name>A0A3N2Q9U9_SODAK</name>
<proteinExistence type="predicted"/>